<comment type="caution">
    <text evidence="1">The sequence shown here is derived from an EMBL/GenBank/DDBJ whole genome shotgun (WGS) entry which is preliminary data.</text>
</comment>
<proteinExistence type="predicted"/>
<reference evidence="1 2" key="1">
    <citation type="submission" date="2019-01" db="EMBL/GenBank/DDBJ databases">
        <authorList>
            <person name="Chen W.-M."/>
        </authorList>
    </citation>
    <scope>NUCLEOTIDE SEQUENCE [LARGE SCALE GENOMIC DNA]</scope>
    <source>
        <strain evidence="1 2">HPM-16</strain>
    </source>
</reference>
<dbReference type="EMBL" id="SACQ01000001">
    <property type="protein sequence ID" value="RVU32710.1"/>
    <property type="molecule type" value="Genomic_DNA"/>
</dbReference>
<organism evidence="1 2">
    <name type="scientific">Neptunomonas marina</name>
    <dbReference type="NCBI Taxonomy" id="1815562"/>
    <lineage>
        <taxon>Bacteria</taxon>
        <taxon>Pseudomonadati</taxon>
        <taxon>Pseudomonadota</taxon>
        <taxon>Gammaproteobacteria</taxon>
        <taxon>Oceanospirillales</taxon>
        <taxon>Oceanospirillaceae</taxon>
        <taxon>Neptunomonas</taxon>
    </lineage>
</organism>
<sequence>MNRRDRLEYLALLEERARRKARRKFFDLFPDEGPLRRELYKKHLEFFRAGAEHDERCFMAGNRVGKTESGGGYETVCHATGLYPEWWEGHRFERPIKGLLSGDTGITTRDIIQKKLCGDWDDLGTGLIPGDNLIIEQCTRKQGIPEAYESIAVKHVSGGVSTLKLRSYEQGRKIFQGTEEDWIWFDEECPLDVYEEALIRTMTTHGLTVLTFTPLSGLTELVVSFLESVGEL</sequence>
<keyword evidence="2" id="KW-1185">Reference proteome</keyword>
<evidence type="ECO:0000313" key="1">
    <source>
        <dbReference type="EMBL" id="RVU32710.1"/>
    </source>
</evidence>
<evidence type="ECO:0000313" key="2">
    <source>
        <dbReference type="Proteomes" id="UP000282818"/>
    </source>
</evidence>
<gene>
    <name evidence="1" type="ORF">EOE65_03380</name>
</gene>
<accession>A0A437QDT2</accession>
<name>A0A437QDT2_9GAMM</name>
<dbReference type="Pfam" id="PF03237">
    <property type="entry name" value="Terminase_6N"/>
    <property type="match status" value="1"/>
</dbReference>
<dbReference type="Proteomes" id="UP000282818">
    <property type="component" value="Unassembled WGS sequence"/>
</dbReference>
<protein>
    <submittedName>
        <fullName evidence="1">Uncharacterized protein</fullName>
    </submittedName>
</protein>
<dbReference type="AlphaFoldDB" id="A0A437QDT2"/>
<dbReference type="RefSeq" id="WP_127692878.1">
    <property type="nucleotide sequence ID" value="NZ_SACQ01000001.1"/>
</dbReference>